<feature type="domain" description="VWFA" evidence="1">
    <location>
        <begin position="5"/>
        <end position="179"/>
    </location>
</feature>
<dbReference type="Gene3D" id="3.40.50.410">
    <property type="entry name" value="von Willebrand factor, type A domain"/>
    <property type="match status" value="1"/>
</dbReference>
<dbReference type="SUPFAM" id="SSF53300">
    <property type="entry name" value="vWA-like"/>
    <property type="match status" value="1"/>
</dbReference>
<dbReference type="SMART" id="SM00327">
    <property type="entry name" value="VWA"/>
    <property type="match status" value="1"/>
</dbReference>
<dbReference type="AlphaFoldDB" id="A0A839HFX4"/>
<dbReference type="EMBL" id="JABVCQ010000013">
    <property type="protein sequence ID" value="MBB1126068.1"/>
    <property type="molecule type" value="Genomic_DNA"/>
</dbReference>
<accession>A0A839HFX4</accession>
<dbReference type="InterPro" id="IPR028274">
    <property type="entry name" value="TerY-C"/>
</dbReference>
<dbReference type="Proteomes" id="UP000548632">
    <property type="component" value="Unassembled WGS sequence"/>
</dbReference>
<dbReference type="InterPro" id="IPR036465">
    <property type="entry name" value="vWFA_dom_sf"/>
</dbReference>
<gene>
    <name evidence="2" type="ORF">HUK38_07465</name>
</gene>
<dbReference type="Pfam" id="PF00092">
    <property type="entry name" value="VWA"/>
    <property type="match status" value="1"/>
</dbReference>
<sequence length="350" mass="38637">MRRLPVFFVLDCSESMVGDKLKKMEDGLQAIVRNLRSDPHALETVYLSIIAFAGIAKTIVPLVELVAFYPPRLPLGGGTSLGAALNTLMDAIDNTVIKTAAERKGDWKPIIYLFTDGHPTDDPEPMITRWKQDYAQRATFSAIGIGKDADFSVLKCLTNNVFLFEDSRPDDFTTLIRWVSTSLVAQSRSLGEDIDLKSLPLFDERVMQIIKDTPMPLADESCVTLVGRCQKTRRPYLMKYEREIRDLAGTEFAFQVALYQLAGCYPLDEEYFAWSDLRDTDLKVNSSSLIGAPGCPHCGNMTGFALCGCGKLLCVNGAGEATCPWCGRTVDFSPGTPDEEGGFEVNRSKG</sequence>
<reference evidence="2 3" key="1">
    <citation type="journal article" date="2020" name="Arch. Microbiol.">
        <title>The genome sequence of the giant phototrophic gammaproteobacterium Thiospirillum jenense gives insight into its physiological properties and phylogenetic relationships.</title>
        <authorList>
            <person name="Imhoff J.F."/>
            <person name="Meyer T.E."/>
            <person name="Kyndt J.A."/>
        </authorList>
    </citation>
    <scope>NUCLEOTIDE SEQUENCE [LARGE SCALE GENOMIC DNA]</scope>
    <source>
        <strain evidence="2 3">DSM 216</strain>
    </source>
</reference>
<dbReference type="RefSeq" id="WP_182583697.1">
    <property type="nucleotide sequence ID" value="NZ_JABVCQ010000013.1"/>
</dbReference>
<organism evidence="2 3">
    <name type="scientific">Thiospirillum jenense</name>
    <dbReference type="NCBI Taxonomy" id="1653858"/>
    <lineage>
        <taxon>Bacteria</taxon>
        <taxon>Pseudomonadati</taxon>
        <taxon>Pseudomonadota</taxon>
        <taxon>Gammaproteobacteria</taxon>
        <taxon>Chromatiales</taxon>
        <taxon>Chromatiaceae</taxon>
        <taxon>Thiospirillum</taxon>
    </lineage>
</organism>
<protein>
    <submittedName>
        <fullName evidence="2">VWA domain-containing protein</fullName>
    </submittedName>
</protein>
<dbReference type="Pfam" id="PF15616">
    <property type="entry name" value="TerY_C"/>
    <property type="match status" value="1"/>
</dbReference>
<comment type="caution">
    <text evidence="2">The sequence shown here is derived from an EMBL/GenBank/DDBJ whole genome shotgun (WGS) entry which is preliminary data.</text>
</comment>
<dbReference type="PROSITE" id="PS50234">
    <property type="entry name" value="VWFA"/>
    <property type="match status" value="1"/>
</dbReference>
<proteinExistence type="predicted"/>
<evidence type="ECO:0000259" key="1">
    <source>
        <dbReference type="PROSITE" id="PS50234"/>
    </source>
</evidence>
<evidence type="ECO:0000313" key="2">
    <source>
        <dbReference type="EMBL" id="MBB1126068.1"/>
    </source>
</evidence>
<dbReference type="InterPro" id="IPR002035">
    <property type="entry name" value="VWF_A"/>
</dbReference>
<keyword evidence="3" id="KW-1185">Reference proteome</keyword>
<name>A0A839HFX4_9GAMM</name>
<evidence type="ECO:0000313" key="3">
    <source>
        <dbReference type="Proteomes" id="UP000548632"/>
    </source>
</evidence>